<proteinExistence type="predicted"/>
<protein>
    <submittedName>
        <fullName evidence="1">Uncharacterized protein</fullName>
    </submittedName>
</protein>
<name>A0A0A9DCR3_ARUDO</name>
<evidence type="ECO:0000313" key="1">
    <source>
        <dbReference type="EMBL" id="JAD86379.1"/>
    </source>
</evidence>
<dbReference type="EMBL" id="GBRH01211516">
    <property type="protein sequence ID" value="JAD86379.1"/>
    <property type="molecule type" value="Transcribed_RNA"/>
</dbReference>
<reference evidence="1" key="1">
    <citation type="submission" date="2014-09" db="EMBL/GenBank/DDBJ databases">
        <authorList>
            <person name="Magalhaes I.L.F."/>
            <person name="Oliveira U."/>
            <person name="Santos F.R."/>
            <person name="Vidigal T.H.D.A."/>
            <person name="Brescovit A.D."/>
            <person name="Santos A.J."/>
        </authorList>
    </citation>
    <scope>NUCLEOTIDE SEQUENCE</scope>
    <source>
        <tissue evidence="1">Shoot tissue taken approximately 20 cm above the soil surface</tissue>
    </source>
</reference>
<reference evidence="1" key="2">
    <citation type="journal article" date="2015" name="Data Brief">
        <title>Shoot transcriptome of the giant reed, Arundo donax.</title>
        <authorList>
            <person name="Barrero R.A."/>
            <person name="Guerrero F.D."/>
            <person name="Moolhuijzen P."/>
            <person name="Goolsby J.A."/>
            <person name="Tidwell J."/>
            <person name="Bellgard S.E."/>
            <person name="Bellgard M.I."/>
        </authorList>
    </citation>
    <scope>NUCLEOTIDE SEQUENCE</scope>
    <source>
        <tissue evidence="1">Shoot tissue taken approximately 20 cm above the soil surface</tissue>
    </source>
</reference>
<sequence length="34" mass="4035">MPLVVYSHLTSSFFASPIVQYFCDLIFFCERFLL</sequence>
<accession>A0A0A9DCR3</accession>
<dbReference type="AlphaFoldDB" id="A0A0A9DCR3"/>
<organism evidence="1">
    <name type="scientific">Arundo donax</name>
    <name type="common">Giant reed</name>
    <name type="synonym">Donax arundinaceus</name>
    <dbReference type="NCBI Taxonomy" id="35708"/>
    <lineage>
        <taxon>Eukaryota</taxon>
        <taxon>Viridiplantae</taxon>
        <taxon>Streptophyta</taxon>
        <taxon>Embryophyta</taxon>
        <taxon>Tracheophyta</taxon>
        <taxon>Spermatophyta</taxon>
        <taxon>Magnoliopsida</taxon>
        <taxon>Liliopsida</taxon>
        <taxon>Poales</taxon>
        <taxon>Poaceae</taxon>
        <taxon>PACMAD clade</taxon>
        <taxon>Arundinoideae</taxon>
        <taxon>Arundineae</taxon>
        <taxon>Arundo</taxon>
    </lineage>
</organism>